<evidence type="ECO:0000313" key="1">
    <source>
        <dbReference type="EMBL" id="MDM1696077.1"/>
    </source>
</evidence>
<dbReference type="AlphaFoldDB" id="A0AAW7DQX9"/>
<dbReference type="RefSeq" id="WP_053105687.1">
    <property type="nucleotide sequence ID" value="NZ_CP012362.1"/>
</dbReference>
<gene>
    <name evidence="1" type="ORF">HX099_05275</name>
</gene>
<reference evidence="1" key="1">
    <citation type="submission" date="2020-06" db="EMBL/GenBank/DDBJ databases">
        <authorList>
            <person name="Dong N."/>
        </authorList>
    </citation>
    <scope>NUCLEOTIDE SEQUENCE</scope>
    <source>
        <strain evidence="1">DF46-2-2</strain>
    </source>
</reference>
<evidence type="ECO:0000313" key="2">
    <source>
        <dbReference type="Proteomes" id="UP001173465"/>
    </source>
</evidence>
<proteinExistence type="predicted"/>
<sequence>MKNISTTHRLHPQPTARNVAIWLIKYYRITRGNELSVYWGLPYWVDNYEAIHMWVKKLKQQQRPAGRTLGDVRRMFEEQLPI</sequence>
<protein>
    <submittedName>
        <fullName evidence="1">Uncharacterized protein</fullName>
    </submittedName>
</protein>
<dbReference type="EMBL" id="JACANB010000003">
    <property type="protein sequence ID" value="MDM1696077.1"/>
    <property type="molecule type" value="Genomic_DNA"/>
</dbReference>
<dbReference type="Proteomes" id="UP001173465">
    <property type="component" value="Unassembled WGS sequence"/>
</dbReference>
<accession>A0AAW7DQX9</accession>
<organism evidence="1 2">
    <name type="scientific">Thiopseudomonas alkaliphila</name>
    <dbReference type="NCBI Taxonomy" id="1697053"/>
    <lineage>
        <taxon>Bacteria</taxon>
        <taxon>Pseudomonadati</taxon>
        <taxon>Pseudomonadota</taxon>
        <taxon>Gammaproteobacteria</taxon>
        <taxon>Pseudomonadales</taxon>
        <taxon>Pseudomonadaceae</taxon>
        <taxon>Thiopseudomonas</taxon>
    </lineage>
</organism>
<reference evidence="1" key="2">
    <citation type="journal article" date="2022" name="Sci. Total Environ.">
        <title>Prevalence, transmission, and molecular epidemiology of tet(X)-positive bacteria among humans, animals, and environmental niches in China: An epidemiological, and genomic-based study.</title>
        <authorList>
            <person name="Dong N."/>
            <person name="Zeng Y."/>
            <person name="Cai C."/>
            <person name="Sun C."/>
            <person name="Lu J."/>
            <person name="Liu C."/>
            <person name="Zhou H."/>
            <person name="Sun Q."/>
            <person name="Shu L."/>
            <person name="Wang H."/>
            <person name="Wang Y."/>
            <person name="Wang S."/>
            <person name="Wu C."/>
            <person name="Chan E.W."/>
            <person name="Chen G."/>
            <person name="Shen Z."/>
            <person name="Chen S."/>
            <person name="Zhang R."/>
        </authorList>
    </citation>
    <scope>NUCLEOTIDE SEQUENCE</scope>
    <source>
        <strain evidence="1">DF46-2-2</strain>
    </source>
</reference>
<name>A0AAW7DQX9_9GAMM</name>
<comment type="caution">
    <text evidence="1">The sequence shown here is derived from an EMBL/GenBank/DDBJ whole genome shotgun (WGS) entry which is preliminary data.</text>
</comment>